<keyword evidence="3" id="KW-1185">Reference proteome</keyword>
<gene>
    <name evidence="2" type="ORF">DDE84_00270</name>
</gene>
<accession>A0A5N6S7N3</accession>
<dbReference type="Proteomes" id="UP000325415">
    <property type="component" value="Unassembled WGS sequence"/>
</dbReference>
<keyword evidence="1" id="KW-0472">Membrane</keyword>
<evidence type="ECO:0000313" key="3">
    <source>
        <dbReference type="Proteomes" id="UP000325415"/>
    </source>
</evidence>
<proteinExistence type="predicted"/>
<name>A0A5N6S7N3_9BIFI</name>
<evidence type="ECO:0000256" key="1">
    <source>
        <dbReference type="SAM" id="Phobius"/>
    </source>
</evidence>
<feature type="transmembrane region" description="Helical" evidence="1">
    <location>
        <begin position="73"/>
        <end position="90"/>
    </location>
</feature>
<sequence length="96" mass="11362">MLIYWFSYRADFGAQYRTIFMWLHGMLALAALVGIAIMSLHIRKQYPRRWIKSLAYCVCIALALFIWNTDIMRLVVLLAFFGYTITVVRLEHQREA</sequence>
<protein>
    <submittedName>
        <fullName evidence="2">Uncharacterized protein</fullName>
    </submittedName>
</protein>
<evidence type="ECO:0000313" key="2">
    <source>
        <dbReference type="EMBL" id="KAE8130067.1"/>
    </source>
</evidence>
<dbReference type="AlphaFoldDB" id="A0A5N6S7N3"/>
<feature type="transmembrane region" description="Helical" evidence="1">
    <location>
        <begin position="50"/>
        <end position="67"/>
    </location>
</feature>
<keyword evidence="1" id="KW-0812">Transmembrane</keyword>
<comment type="caution">
    <text evidence="2">The sequence shown here is derived from an EMBL/GenBank/DDBJ whole genome shotgun (WGS) entry which is preliminary data.</text>
</comment>
<reference evidence="2 3" key="1">
    <citation type="submission" date="2018-04" db="EMBL/GenBank/DDBJ databases">
        <authorList>
            <person name="Eckel V.P."/>
            <person name="Vogel R.F."/>
        </authorList>
    </citation>
    <scope>NUCLEOTIDE SEQUENCE [LARGE SCALE GENOMIC DNA]</scope>
    <source>
        <strain evidence="3">TMW 2.1764</strain>
    </source>
</reference>
<keyword evidence="1" id="KW-1133">Transmembrane helix</keyword>
<dbReference type="EMBL" id="QDAG01000001">
    <property type="protein sequence ID" value="KAE8130067.1"/>
    <property type="molecule type" value="Genomic_DNA"/>
</dbReference>
<feature type="transmembrane region" description="Helical" evidence="1">
    <location>
        <begin position="20"/>
        <end position="38"/>
    </location>
</feature>
<organism evidence="2 3">
    <name type="scientific">Bifidobacterium tibiigranuli</name>
    <dbReference type="NCBI Taxonomy" id="2172043"/>
    <lineage>
        <taxon>Bacteria</taxon>
        <taxon>Bacillati</taxon>
        <taxon>Actinomycetota</taxon>
        <taxon>Actinomycetes</taxon>
        <taxon>Bifidobacteriales</taxon>
        <taxon>Bifidobacteriaceae</taxon>
        <taxon>Bifidobacterium</taxon>
    </lineage>
</organism>